<feature type="chain" id="PRO_5018195749" evidence="5">
    <location>
        <begin position="25"/>
        <end position="500"/>
    </location>
</feature>
<proteinExistence type="inferred from homology"/>
<organism evidence="7 8">
    <name type="scientific">Sodiomyces alkalinus (strain CBS 110278 / VKM F-3762 / F11)</name>
    <name type="common">Alkaliphilic filamentous fungus</name>
    <dbReference type="NCBI Taxonomy" id="1314773"/>
    <lineage>
        <taxon>Eukaryota</taxon>
        <taxon>Fungi</taxon>
        <taxon>Dikarya</taxon>
        <taxon>Ascomycota</taxon>
        <taxon>Pezizomycotina</taxon>
        <taxon>Sordariomycetes</taxon>
        <taxon>Hypocreomycetidae</taxon>
        <taxon>Glomerellales</taxon>
        <taxon>Plectosphaerellaceae</taxon>
        <taxon>Sodiomyces</taxon>
    </lineage>
</organism>
<dbReference type="InterPro" id="IPR036318">
    <property type="entry name" value="FAD-bd_PCMH-like_sf"/>
</dbReference>
<evidence type="ECO:0000256" key="4">
    <source>
        <dbReference type="ARBA" id="ARBA00023002"/>
    </source>
</evidence>
<feature type="signal peptide" evidence="5">
    <location>
        <begin position="1"/>
        <end position="24"/>
    </location>
</feature>
<dbReference type="OrthoDB" id="2151789at2759"/>
<evidence type="ECO:0000259" key="6">
    <source>
        <dbReference type="PROSITE" id="PS51387"/>
    </source>
</evidence>
<name>A0A3N2QAD9_SODAK</name>
<evidence type="ECO:0000313" key="8">
    <source>
        <dbReference type="Proteomes" id="UP000272025"/>
    </source>
</evidence>
<dbReference type="GO" id="GO:0071949">
    <property type="term" value="F:FAD binding"/>
    <property type="evidence" value="ECO:0007669"/>
    <property type="project" value="InterPro"/>
</dbReference>
<dbReference type="PANTHER" id="PTHR42973">
    <property type="entry name" value="BINDING OXIDOREDUCTASE, PUTATIVE (AFU_ORTHOLOGUE AFUA_1G17690)-RELATED"/>
    <property type="match status" value="1"/>
</dbReference>
<dbReference type="PANTHER" id="PTHR42973:SF13">
    <property type="entry name" value="FAD-BINDING PCMH-TYPE DOMAIN-CONTAINING PROTEIN"/>
    <property type="match status" value="1"/>
</dbReference>
<feature type="domain" description="FAD-binding PCMH-type" evidence="6">
    <location>
        <begin position="60"/>
        <end position="231"/>
    </location>
</feature>
<evidence type="ECO:0000256" key="1">
    <source>
        <dbReference type="ARBA" id="ARBA00005466"/>
    </source>
</evidence>
<dbReference type="Gene3D" id="3.30.465.10">
    <property type="match status" value="1"/>
</dbReference>
<evidence type="ECO:0000313" key="7">
    <source>
        <dbReference type="EMBL" id="ROT43687.1"/>
    </source>
</evidence>
<evidence type="ECO:0000256" key="2">
    <source>
        <dbReference type="ARBA" id="ARBA00022630"/>
    </source>
</evidence>
<keyword evidence="5" id="KW-0732">Signal</keyword>
<keyword evidence="3" id="KW-0274">FAD</keyword>
<dbReference type="InterPro" id="IPR016169">
    <property type="entry name" value="FAD-bd_PCMH_sub2"/>
</dbReference>
<reference evidence="7 8" key="1">
    <citation type="journal article" date="2018" name="Mol. Ecol.">
        <title>The obligate alkalophilic soda-lake fungus Sodiomyces alkalinus has shifted to a protein diet.</title>
        <authorList>
            <person name="Grum-Grzhimaylo A.A."/>
            <person name="Falkoski D.L."/>
            <person name="van den Heuvel J."/>
            <person name="Valero-Jimenez C.A."/>
            <person name="Min B."/>
            <person name="Choi I.G."/>
            <person name="Lipzen A."/>
            <person name="Daum C.G."/>
            <person name="Aanen D.K."/>
            <person name="Tsang A."/>
            <person name="Henrissat B."/>
            <person name="Bilanenko E.N."/>
            <person name="de Vries R.P."/>
            <person name="van Kan J.A.L."/>
            <person name="Grigoriev I.V."/>
            <person name="Debets A.J.M."/>
        </authorList>
    </citation>
    <scope>NUCLEOTIDE SEQUENCE [LARGE SCALE GENOMIC DNA]</scope>
    <source>
        <strain evidence="7 8">F11</strain>
    </source>
</reference>
<protein>
    <submittedName>
        <fullName evidence="7">FAD binding domain-containing protein</fullName>
    </submittedName>
</protein>
<comment type="similarity">
    <text evidence="1">Belongs to the oxygen-dependent FAD-linked oxidoreductase family.</text>
</comment>
<dbReference type="InterPro" id="IPR006094">
    <property type="entry name" value="Oxid_FAD_bind_N"/>
</dbReference>
<dbReference type="EMBL" id="ML119051">
    <property type="protein sequence ID" value="ROT43687.1"/>
    <property type="molecule type" value="Genomic_DNA"/>
</dbReference>
<evidence type="ECO:0000256" key="5">
    <source>
        <dbReference type="SAM" id="SignalP"/>
    </source>
</evidence>
<evidence type="ECO:0000256" key="3">
    <source>
        <dbReference type="ARBA" id="ARBA00022827"/>
    </source>
</evidence>
<dbReference type="Proteomes" id="UP000272025">
    <property type="component" value="Unassembled WGS sequence"/>
</dbReference>
<keyword evidence="8" id="KW-1185">Reference proteome</keyword>
<dbReference type="Pfam" id="PF01565">
    <property type="entry name" value="FAD_binding_4"/>
    <property type="match status" value="1"/>
</dbReference>
<keyword evidence="4" id="KW-0560">Oxidoreductase</keyword>
<sequence length="500" mass="54172">MFNSAFFMFRLVLAVATLASVSLADTCDDVTALGGIEVVSHRLSLQYIREQKQYWSTAAGDLKPSCLLYPQTTDELVAIVSILRDNNETFAVKSGGHNPNNYFSSVHGGPLISTAKLNQVTLDPEAETVRVGPGNRWEDVSEALQRTGYSAVGGRIGNVGVGGYILGGGLSFMSTQYGWAANSVLEFELVLPNATVISVTDSSSPDLFRALKGGGNAYGVVASFLLQAYPQGEVWGGVLTYLSTPKTDAAMLRAIREFTEHYPDEKAAIIPTAILTAGGALNIWILFVYYNGPSPPAGTFDAFAALQPFANTARTQSYHSLVTSNNFAVVEGSVYHIGTETMPLPDAANVAVLDDIYEHWKQVRSSILLVPGMVGNVAFQPLPRGMARIAREKGGDLLDLDDSVDRVVLAITVSHLLDVNSPRIQDALRSGYSGMREIVLQATREGRLPEAYLPLFMNDGFYEQDYFGRLSLEMAELAARVQEEVDPSGMFRNRTGGFKP</sequence>
<keyword evidence="2" id="KW-0285">Flavoprotein</keyword>
<dbReference type="STRING" id="1314773.A0A3N2QAD9"/>
<dbReference type="InterPro" id="IPR050416">
    <property type="entry name" value="FAD-linked_Oxidoreductase"/>
</dbReference>
<dbReference type="AlphaFoldDB" id="A0A3N2QAD9"/>
<gene>
    <name evidence="7" type="ORF">SODALDRAFT_327890</name>
</gene>
<accession>A0A3N2QAD9</accession>
<dbReference type="SUPFAM" id="SSF56176">
    <property type="entry name" value="FAD-binding/transporter-associated domain-like"/>
    <property type="match status" value="1"/>
</dbReference>
<dbReference type="GeneID" id="39579028"/>
<dbReference type="GO" id="GO:0016491">
    <property type="term" value="F:oxidoreductase activity"/>
    <property type="evidence" value="ECO:0007669"/>
    <property type="project" value="UniProtKB-KW"/>
</dbReference>
<dbReference type="InterPro" id="IPR016166">
    <property type="entry name" value="FAD-bd_PCMH"/>
</dbReference>
<dbReference type="PROSITE" id="PS51387">
    <property type="entry name" value="FAD_PCMH"/>
    <property type="match status" value="1"/>
</dbReference>
<dbReference type="RefSeq" id="XP_028471493.1">
    <property type="nucleotide sequence ID" value="XM_028610550.1"/>
</dbReference>